<evidence type="ECO:0000313" key="3">
    <source>
        <dbReference type="Proteomes" id="UP000288758"/>
    </source>
</evidence>
<dbReference type="InterPro" id="IPR050491">
    <property type="entry name" value="AmpC-like"/>
</dbReference>
<reference evidence="2 3" key="1">
    <citation type="submission" date="2018-12" db="EMBL/GenBank/DDBJ databases">
        <title>Complete Genome Sequence of the Corallopyronin A producing Myxobacterium Corallococcus coralloides B035.</title>
        <authorList>
            <person name="Bouhired S.M."/>
            <person name="Rupp O."/>
            <person name="Blom J."/>
            <person name="Schaeberle T.F."/>
            <person name="Kehraus S."/>
            <person name="Schiefer A."/>
            <person name="Pfarr K."/>
            <person name="Goesmann A."/>
            <person name="Hoerauf A."/>
            <person name="Koenig G.M."/>
        </authorList>
    </citation>
    <scope>NUCLEOTIDE SEQUENCE [LARGE SCALE GENOMIC DNA]</scope>
    <source>
        <strain evidence="2 3">B035</strain>
    </source>
</reference>
<dbReference type="InterPro" id="IPR012338">
    <property type="entry name" value="Beta-lactam/transpept-like"/>
</dbReference>
<dbReference type="Proteomes" id="UP000288758">
    <property type="component" value="Chromosome"/>
</dbReference>
<dbReference type="PANTHER" id="PTHR46825:SF9">
    <property type="entry name" value="BETA-LACTAMASE-RELATED DOMAIN-CONTAINING PROTEIN"/>
    <property type="match status" value="1"/>
</dbReference>
<dbReference type="InterPro" id="IPR001466">
    <property type="entry name" value="Beta-lactam-related"/>
</dbReference>
<dbReference type="EMBL" id="CP034669">
    <property type="protein sequence ID" value="QAT88296.1"/>
    <property type="molecule type" value="Genomic_DNA"/>
</dbReference>
<evidence type="ECO:0000313" key="2">
    <source>
        <dbReference type="EMBL" id="QAT88296.1"/>
    </source>
</evidence>
<proteinExistence type="predicted"/>
<organism evidence="2 3">
    <name type="scientific">Corallococcus coralloides</name>
    <name type="common">Myxococcus coralloides</name>
    <dbReference type="NCBI Taxonomy" id="184914"/>
    <lineage>
        <taxon>Bacteria</taxon>
        <taxon>Pseudomonadati</taxon>
        <taxon>Myxococcota</taxon>
        <taxon>Myxococcia</taxon>
        <taxon>Myxococcales</taxon>
        <taxon>Cystobacterineae</taxon>
        <taxon>Myxococcaceae</taxon>
        <taxon>Corallococcus</taxon>
    </lineage>
</organism>
<gene>
    <name evidence="2" type="primary">pbpE1_2</name>
    <name evidence="2" type="ORF">EJ065_6771</name>
</gene>
<accession>A0A410S2L3</accession>
<protein>
    <submittedName>
        <fullName evidence="2">Beta-lactamase</fullName>
    </submittedName>
</protein>
<sequence length="479" mass="52921">MLEIPMLYSLRSLALAVVFLMGLLVTRPVQAQDSLRGRESLRERIDAFVRAEQKRLGVPGLAVGVVSHGRVVLAKGYGLANLEHQVPVGTDTLFQSGSLGKMFTATALMLQVEAGRVSLSDSVTKYFPDAPATWKPITVRHLLTHTSGIKDLEGLLDERKDYTEQEFAEFIYKLPLEFPAGLRWNYSNSGYVLLGILVNRVSGMTYQEVLGRQVFNPAGMKTARGISESDVIPNRAAGYQRVGGVVKNQSWVSQSLNTTGDGALYFSLKDMLAWEETVAKRNVLSRGSWKEMVSPAKLNSGAPWPYGFGWEVLERNGQPLHQHTGAWQGFRTAYSRFLGDELSIVVLTNLDKSNPTLFVEGIAAIVNPALAVPPLAPIPDREPQVTALLTELLEKTRQGAWEASMFAYVPDWYVAEAGPLFQSILQQLGPAGPLVLAKRETKGDDRIYTYLVQFGAATWRYRVGLTTDNRVTLFTLQAN</sequence>
<name>A0A410S2L3_CORCK</name>
<dbReference type="Pfam" id="PF00144">
    <property type="entry name" value="Beta-lactamase"/>
    <property type="match status" value="1"/>
</dbReference>
<dbReference type="PANTHER" id="PTHR46825">
    <property type="entry name" value="D-ALANYL-D-ALANINE-CARBOXYPEPTIDASE/ENDOPEPTIDASE AMPH"/>
    <property type="match status" value="1"/>
</dbReference>
<dbReference type="Gene3D" id="3.40.710.10">
    <property type="entry name" value="DD-peptidase/beta-lactamase superfamily"/>
    <property type="match status" value="1"/>
</dbReference>
<evidence type="ECO:0000259" key="1">
    <source>
        <dbReference type="Pfam" id="PF00144"/>
    </source>
</evidence>
<feature type="domain" description="Beta-lactamase-related" evidence="1">
    <location>
        <begin position="46"/>
        <end position="356"/>
    </location>
</feature>
<dbReference type="SUPFAM" id="SSF56601">
    <property type="entry name" value="beta-lactamase/transpeptidase-like"/>
    <property type="match status" value="1"/>
</dbReference>
<dbReference type="AlphaFoldDB" id="A0A410S2L3"/>